<protein>
    <submittedName>
        <fullName evidence="2">Uncharacterized protein</fullName>
    </submittedName>
</protein>
<accession>A0A8H6M2Y2</accession>
<keyword evidence="3" id="KW-1185">Reference proteome</keyword>
<feature type="region of interest" description="Disordered" evidence="1">
    <location>
        <begin position="61"/>
        <end position="109"/>
    </location>
</feature>
<sequence>MARRTLTLTITAHESAGAWTRTTRDDDCADPHVRPRSSSNAVLEFAGQGDVRRLRVEMSRMQRNERSTGQIETQPPSNTLTPLVLESTNTSRMRRERGLDTNSKTRLHPDCTTTMLGSELSGVRRRSPAYTGCWNFPAPPSTYTQVAQHQ</sequence>
<proteinExistence type="predicted"/>
<dbReference type="AlphaFoldDB" id="A0A8H6M2Y2"/>
<dbReference type="Proteomes" id="UP000521943">
    <property type="component" value="Unassembled WGS sequence"/>
</dbReference>
<evidence type="ECO:0000313" key="2">
    <source>
        <dbReference type="EMBL" id="KAF6753603.1"/>
    </source>
</evidence>
<gene>
    <name evidence="2" type="ORF">DFP72DRAFT_399881</name>
</gene>
<feature type="compositionally biased region" description="Polar residues" evidence="1">
    <location>
        <begin position="67"/>
        <end position="91"/>
    </location>
</feature>
<name>A0A8H6M2Y2_9AGAR</name>
<reference evidence="2 3" key="1">
    <citation type="submission" date="2020-07" db="EMBL/GenBank/DDBJ databases">
        <title>Comparative genomics of pyrophilous fungi reveals a link between fire events and developmental genes.</title>
        <authorList>
            <consortium name="DOE Joint Genome Institute"/>
            <person name="Steindorff A.S."/>
            <person name="Carver A."/>
            <person name="Calhoun S."/>
            <person name="Stillman K."/>
            <person name="Liu H."/>
            <person name="Lipzen A."/>
            <person name="Pangilinan J."/>
            <person name="Labutti K."/>
            <person name="Bruns T.D."/>
            <person name="Grigoriev I.V."/>
        </authorList>
    </citation>
    <scope>NUCLEOTIDE SEQUENCE [LARGE SCALE GENOMIC DNA]</scope>
    <source>
        <strain evidence="2 3">CBS 144469</strain>
    </source>
</reference>
<organism evidence="2 3">
    <name type="scientific">Ephemerocybe angulata</name>
    <dbReference type="NCBI Taxonomy" id="980116"/>
    <lineage>
        <taxon>Eukaryota</taxon>
        <taxon>Fungi</taxon>
        <taxon>Dikarya</taxon>
        <taxon>Basidiomycota</taxon>
        <taxon>Agaricomycotina</taxon>
        <taxon>Agaricomycetes</taxon>
        <taxon>Agaricomycetidae</taxon>
        <taxon>Agaricales</taxon>
        <taxon>Agaricineae</taxon>
        <taxon>Psathyrellaceae</taxon>
        <taxon>Ephemerocybe</taxon>
    </lineage>
</organism>
<comment type="caution">
    <text evidence="2">The sequence shown here is derived from an EMBL/GenBank/DDBJ whole genome shotgun (WGS) entry which is preliminary data.</text>
</comment>
<dbReference type="EMBL" id="JACGCI010000038">
    <property type="protein sequence ID" value="KAF6753603.1"/>
    <property type="molecule type" value="Genomic_DNA"/>
</dbReference>
<evidence type="ECO:0000313" key="3">
    <source>
        <dbReference type="Proteomes" id="UP000521943"/>
    </source>
</evidence>
<evidence type="ECO:0000256" key="1">
    <source>
        <dbReference type="SAM" id="MobiDB-lite"/>
    </source>
</evidence>